<evidence type="ECO:0000256" key="4">
    <source>
        <dbReference type="RuleBase" id="RU003345"/>
    </source>
</evidence>
<dbReference type="PROSITE" id="PS00687">
    <property type="entry name" value="ALDEHYDE_DEHYDR_GLU"/>
    <property type="match status" value="1"/>
</dbReference>
<dbReference type="SUPFAM" id="SSF53720">
    <property type="entry name" value="ALDH-like"/>
    <property type="match status" value="1"/>
</dbReference>
<feature type="active site" evidence="3">
    <location>
        <position position="249"/>
    </location>
</feature>
<keyword evidence="2 4" id="KW-0560">Oxidoreductase</keyword>
<dbReference type="Gene3D" id="3.40.309.10">
    <property type="entry name" value="Aldehyde Dehydrogenase, Chain A, domain 2"/>
    <property type="match status" value="1"/>
</dbReference>
<dbReference type="PANTHER" id="PTHR11699">
    <property type="entry name" value="ALDEHYDE DEHYDROGENASE-RELATED"/>
    <property type="match status" value="1"/>
</dbReference>
<reference evidence="7" key="1">
    <citation type="submission" date="2016-10" db="EMBL/GenBank/DDBJ databases">
        <authorList>
            <person name="Varghese N."/>
            <person name="Submissions S."/>
        </authorList>
    </citation>
    <scope>NUCLEOTIDE SEQUENCE [LARGE SCALE GENOMIC DNA]</scope>
    <source>
        <strain evidence="7">AAP</strain>
    </source>
</reference>
<dbReference type="FunFam" id="3.40.605.10:FF:000007">
    <property type="entry name" value="NAD/NADP-dependent betaine aldehyde dehydrogenase"/>
    <property type="match status" value="1"/>
</dbReference>
<dbReference type="InterPro" id="IPR029510">
    <property type="entry name" value="Ald_DH_CS_GLU"/>
</dbReference>
<name>A0A1G9GQD5_9GAMM</name>
<evidence type="ECO:0000259" key="5">
    <source>
        <dbReference type="Pfam" id="PF00171"/>
    </source>
</evidence>
<dbReference type="AlphaFoldDB" id="A0A1G9GQD5"/>
<evidence type="ECO:0000313" key="7">
    <source>
        <dbReference type="Proteomes" id="UP000199107"/>
    </source>
</evidence>
<dbReference type="FunFam" id="3.40.309.10:FF:000012">
    <property type="entry name" value="Betaine aldehyde dehydrogenase"/>
    <property type="match status" value="1"/>
</dbReference>
<dbReference type="Proteomes" id="UP000199107">
    <property type="component" value="Unassembled WGS sequence"/>
</dbReference>
<dbReference type="InterPro" id="IPR016161">
    <property type="entry name" value="Ald_DH/histidinol_DH"/>
</dbReference>
<organism evidence="6 7">
    <name type="scientific">Franzmannia pantelleriensis</name>
    <dbReference type="NCBI Taxonomy" id="48727"/>
    <lineage>
        <taxon>Bacteria</taxon>
        <taxon>Pseudomonadati</taxon>
        <taxon>Pseudomonadota</taxon>
        <taxon>Gammaproteobacteria</taxon>
        <taxon>Oceanospirillales</taxon>
        <taxon>Halomonadaceae</taxon>
        <taxon>Franzmannia</taxon>
    </lineage>
</organism>
<dbReference type="CDD" id="cd07114">
    <property type="entry name" value="ALDH_DhaS"/>
    <property type="match status" value="1"/>
</dbReference>
<dbReference type="Gene3D" id="3.40.605.10">
    <property type="entry name" value="Aldehyde Dehydrogenase, Chain A, domain 1"/>
    <property type="match status" value="1"/>
</dbReference>
<protein>
    <submittedName>
        <fullName evidence="6">Aldehyde dehydrogenase (NAD+)</fullName>
    </submittedName>
</protein>
<proteinExistence type="inferred from homology"/>
<sequence>MPTTYQLYIGGAWRDAADGATFPAINPVDQQPWAHLPQAGSADVDAAVAAAREAFDGGWKHTNGLTRATLMQRLAELLEADAERMAQLETTDNGKVIRETRVQMRFAARNYRYFAGWADKLHGESIPLDRPELVDFTTREPRGVAALITSWNSPMAILANKLAPALAAGCTVVIKPSEMASVTTLAFAELCEKAGFPAGVVNVVTGDGSVGAALTGHPGIDLISFTGGTATGKAISRVAAEHLTPVTLELGGKSANIVFADADLEQAVTGAVAGIFAAAGQTCIAGSRLLVQREIYDRVVAQVCERARAIRVGDPRDEATEMGPVATQAQHQRVLAFIQRAREQGATLAVGGGVPQGEAYDRGYFVEPTVFTEVAPDAELAQEEVFGPVLAIIPFDNEEEAIAIANGTAYGLVAGLWTQNLARAHRVARRLEVGGVWVNTYRTNAAQAPFGGVKASGIGRERGLHALDEYLEIKNLMIDLSSEARDPFAIRT</sequence>
<keyword evidence="7" id="KW-1185">Reference proteome</keyword>
<dbReference type="InterPro" id="IPR016162">
    <property type="entry name" value="Ald_DH_N"/>
</dbReference>
<dbReference type="PROSITE" id="PS00070">
    <property type="entry name" value="ALDEHYDE_DEHYDR_CYS"/>
    <property type="match status" value="1"/>
</dbReference>
<dbReference type="InterPro" id="IPR016160">
    <property type="entry name" value="Ald_DH_CS_CYS"/>
</dbReference>
<evidence type="ECO:0000313" key="6">
    <source>
        <dbReference type="EMBL" id="SDL02886.1"/>
    </source>
</evidence>
<dbReference type="EMBL" id="FNGH01000002">
    <property type="protein sequence ID" value="SDL02886.1"/>
    <property type="molecule type" value="Genomic_DNA"/>
</dbReference>
<dbReference type="InterPro" id="IPR015590">
    <property type="entry name" value="Aldehyde_DH_dom"/>
</dbReference>
<accession>A0A1G9GQD5</accession>
<evidence type="ECO:0000256" key="3">
    <source>
        <dbReference type="PROSITE-ProRule" id="PRU10007"/>
    </source>
</evidence>
<dbReference type="RefSeq" id="WP_089657075.1">
    <property type="nucleotide sequence ID" value="NZ_FNGH01000002.1"/>
</dbReference>
<feature type="domain" description="Aldehyde dehydrogenase" evidence="5">
    <location>
        <begin position="13"/>
        <end position="475"/>
    </location>
</feature>
<gene>
    <name evidence="6" type="ORF">SAMN05192555_102217</name>
</gene>
<dbReference type="Pfam" id="PF00171">
    <property type="entry name" value="Aldedh"/>
    <property type="match status" value="1"/>
</dbReference>
<dbReference type="STRING" id="48727.SAMN05192555_102217"/>
<evidence type="ECO:0000256" key="2">
    <source>
        <dbReference type="ARBA" id="ARBA00023002"/>
    </source>
</evidence>
<evidence type="ECO:0000256" key="1">
    <source>
        <dbReference type="ARBA" id="ARBA00009986"/>
    </source>
</evidence>
<dbReference type="GO" id="GO:0016620">
    <property type="term" value="F:oxidoreductase activity, acting on the aldehyde or oxo group of donors, NAD or NADP as acceptor"/>
    <property type="evidence" value="ECO:0007669"/>
    <property type="project" value="InterPro"/>
</dbReference>
<comment type="similarity">
    <text evidence="1 4">Belongs to the aldehyde dehydrogenase family.</text>
</comment>
<dbReference type="OrthoDB" id="9812625at2"/>
<dbReference type="InterPro" id="IPR016163">
    <property type="entry name" value="Ald_DH_C"/>
</dbReference>